<dbReference type="PANTHER" id="PTHR15117:SF24">
    <property type="entry name" value="SCA7 DOMAIN-CONTAINING PROTEIN"/>
    <property type="match status" value="1"/>
</dbReference>
<protein>
    <submittedName>
        <fullName evidence="2">Uncharacterized protein</fullName>
    </submittedName>
</protein>
<dbReference type="InterPro" id="IPR052237">
    <property type="entry name" value="Ataxin-7-like_regulator"/>
</dbReference>
<feature type="non-terminal residue" evidence="2">
    <location>
        <position position="141"/>
    </location>
</feature>
<feature type="region of interest" description="Disordered" evidence="1">
    <location>
        <begin position="28"/>
        <end position="50"/>
    </location>
</feature>
<feature type="non-terminal residue" evidence="2">
    <location>
        <position position="1"/>
    </location>
</feature>
<feature type="compositionally biased region" description="Basic and acidic residues" evidence="1">
    <location>
        <begin position="39"/>
        <end position="50"/>
    </location>
</feature>
<dbReference type="EMBL" id="JARKIK010000041">
    <property type="protein sequence ID" value="KAK8737801.1"/>
    <property type="molecule type" value="Genomic_DNA"/>
</dbReference>
<dbReference type="AlphaFoldDB" id="A0AAW0X0B3"/>
<dbReference type="Proteomes" id="UP001445076">
    <property type="component" value="Unassembled WGS sequence"/>
</dbReference>
<organism evidence="2 3">
    <name type="scientific">Cherax quadricarinatus</name>
    <name type="common">Australian red claw crayfish</name>
    <dbReference type="NCBI Taxonomy" id="27406"/>
    <lineage>
        <taxon>Eukaryota</taxon>
        <taxon>Metazoa</taxon>
        <taxon>Ecdysozoa</taxon>
        <taxon>Arthropoda</taxon>
        <taxon>Crustacea</taxon>
        <taxon>Multicrustacea</taxon>
        <taxon>Malacostraca</taxon>
        <taxon>Eumalacostraca</taxon>
        <taxon>Eucarida</taxon>
        <taxon>Decapoda</taxon>
        <taxon>Pleocyemata</taxon>
        <taxon>Astacidea</taxon>
        <taxon>Parastacoidea</taxon>
        <taxon>Parastacidae</taxon>
        <taxon>Cherax</taxon>
    </lineage>
</organism>
<reference evidence="2 3" key="1">
    <citation type="journal article" date="2024" name="BMC Genomics">
        <title>Genome assembly of redclaw crayfish (Cherax quadricarinatus) provides insights into its immune adaptation and hypoxia tolerance.</title>
        <authorList>
            <person name="Liu Z."/>
            <person name="Zheng J."/>
            <person name="Li H."/>
            <person name="Fang K."/>
            <person name="Wang S."/>
            <person name="He J."/>
            <person name="Zhou D."/>
            <person name="Weng S."/>
            <person name="Chi M."/>
            <person name="Gu Z."/>
            <person name="He J."/>
            <person name="Li F."/>
            <person name="Wang M."/>
        </authorList>
    </citation>
    <scope>NUCLEOTIDE SEQUENCE [LARGE SCALE GENOMIC DNA]</scope>
    <source>
        <strain evidence="2">ZL_2023a</strain>
    </source>
</reference>
<feature type="compositionally biased region" description="Low complexity" evidence="1">
    <location>
        <begin position="102"/>
        <end position="114"/>
    </location>
</feature>
<evidence type="ECO:0000313" key="2">
    <source>
        <dbReference type="EMBL" id="KAK8737801.1"/>
    </source>
</evidence>
<name>A0AAW0X0B3_CHEQU</name>
<feature type="region of interest" description="Disordered" evidence="1">
    <location>
        <begin position="98"/>
        <end position="122"/>
    </location>
</feature>
<sequence>VKMAALDDSLTNFEGQKWSLWAERLGMNSPASDSEDEENAKSRRESTTTRLKKEEMSIYGYCPRWEDFYLVVCDVCGHAIKPQALKQHIDLRHGGVVTPVKSSGGARVSVSSSSKTPKTRGRIHTTNPVVKLEGRIDSRVS</sequence>
<gene>
    <name evidence="2" type="ORF">OTU49_004248</name>
</gene>
<proteinExistence type="predicted"/>
<evidence type="ECO:0000256" key="1">
    <source>
        <dbReference type="SAM" id="MobiDB-lite"/>
    </source>
</evidence>
<keyword evidence="3" id="KW-1185">Reference proteome</keyword>
<comment type="caution">
    <text evidence="2">The sequence shown here is derived from an EMBL/GenBank/DDBJ whole genome shotgun (WGS) entry which is preliminary data.</text>
</comment>
<evidence type="ECO:0000313" key="3">
    <source>
        <dbReference type="Proteomes" id="UP001445076"/>
    </source>
</evidence>
<dbReference type="PANTHER" id="PTHR15117">
    <property type="entry name" value="ATAXIN 7 RELATED"/>
    <property type="match status" value="1"/>
</dbReference>
<accession>A0AAW0X0B3</accession>